<accession>A0A9N7TJR3</accession>
<proteinExistence type="predicted"/>
<comment type="caution">
    <text evidence="2">The sequence shown here is derived from an EMBL/GenBank/DDBJ whole genome shotgun (WGS) entry which is preliminary data.</text>
</comment>
<evidence type="ECO:0000313" key="3">
    <source>
        <dbReference type="Proteomes" id="UP001153269"/>
    </source>
</evidence>
<name>A0A9N7TJR3_PLEPL</name>
<organism evidence="2 3">
    <name type="scientific">Pleuronectes platessa</name>
    <name type="common">European plaice</name>
    <dbReference type="NCBI Taxonomy" id="8262"/>
    <lineage>
        <taxon>Eukaryota</taxon>
        <taxon>Metazoa</taxon>
        <taxon>Chordata</taxon>
        <taxon>Craniata</taxon>
        <taxon>Vertebrata</taxon>
        <taxon>Euteleostomi</taxon>
        <taxon>Actinopterygii</taxon>
        <taxon>Neopterygii</taxon>
        <taxon>Teleostei</taxon>
        <taxon>Neoteleostei</taxon>
        <taxon>Acanthomorphata</taxon>
        <taxon>Carangaria</taxon>
        <taxon>Pleuronectiformes</taxon>
        <taxon>Pleuronectoidei</taxon>
        <taxon>Pleuronectidae</taxon>
        <taxon>Pleuronectes</taxon>
    </lineage>
</organism>
<dbReference type="Proteomes" id="UP001153269">
    <property type="component" value="Unassembled WGS sequence"/>
</dbReference>
<gene>
    <name evidence="2" type="ORF">PLEPLA_LOCUS1998</name>
</gene>
<keyword evidence="3" id="KW-1185">Reference proteome</keyword>
<dbReference type="EMBL" id="CADEAL010000096">
    <property type="protein sequence ID" value="CAB1414290.1"/>
    <property type="molecule type" value="Genomic_DNA"/>
</dbReference>
<protein>
    <submittedName>
        <fullName evidence="2">Uncharacterized protein</fullName>
    </submittedName>
</protein>
<sequence>MPSSLSGFYLQQKDMNGLCHLDTGSEADLEAAIDPLLCHYQGPISSLLRRDNMYATDPSEGFTGCSIDQRPACIESYSSSLPSSKRRDYFLSEHFDVCSSTVLMQLPSAGLHHGSSHQPSDRRPSTEEEDLSDYGRPHECPAPCNTFMGTFGKAPWRPQQDLYTGCGPPSVPHDAMTPHENPYTAPDVDSDHEESSLSRDSSSEHDSSVYEHPFDCSRTDPLPPRRTST</sequence>
<feature type="compositionally biased region" description="Basic and acidic residues" evidence="1">
    <location>
        <begin position="193"/>
        <end position="218"/>
    </location>
</feature>
<feature type="region of interest" description="Disordered" evidence="1">
    <location>
        <begin position="109"/>
        <end position="138"/>
    </location>
</feature>
<dbReference type="AlphaFoldDB" id="A0A9N7TJR3"/>
<feature type="region of interest" description="Disordered" evidence="1">
    <location>
        <begin position="160"/>
        <end position="229"/>
    </location>
</feature>
<evidence type="ECO:0000256" key="1">
    <source>
        <dbReference type="SAM" id="MobiDB-lite"/>
    </source>
</evidence>
<evidence type="ECO:0000313" key="2">
    <source>
        <dbReference type="EMBL" id="CAB1414290.1"/>
    </source>
</evidence>
<reference evidence="2" key="1">
    <citation type="submission" date="2020-03" db="EMBL/GenBank/DDBJ databases">
        <authorList>
            <person name="Weist P."/>
        </authorList>
    </citation>
    <scope>NUCLEOTIDE SEQUENCE</scope>
</reference>